<gene>
    <name evidence="2" type="ORF">DA73_0201985</name>
</gene>
<evidence type="ECO:0000313" key="2">
    <source>
        <dbReference type="EMBL" id="KIE13786.1"/>
    </source>
</evidence>
<sequence>MSITKEQATDNHATQAIAAYKLTHNERAYTKLYWDVANVIGIPQALLIEIIEKWCQSNERCNKRGYFHDGEWWTSATYSEWADKYPALGSHRSIQRLLLGLEESGYVVSCQAKKGNGDKSKFYRVDSVKVGNLLLKSGEAIAESIVPKMDDVNDTSRPIVPKMDDVNDTSRPIVPKMDDVAQRYFQPPIVPKMDDVNDTSRPIVPKSDGIVPKSDGIVPKSDTPRPESYNQQASQPLNKINRIKLTQSITAIADEREKRMLEKNIEPVLDLPPSIVNNSRDFATSNKTLHEDAFSAAPNQEKAFLGYYRTYQKIRNDKDINNVASYLTTCLSKGDEGAAEINCLFDEWKRLCGELGRKLDNYADHPDEIARQKDMYDFENWEQIKHIGQYETLKSIGLAKFCSTSKISTAWYAWAIAKYPERFVDIPS</sequence>
<organism evidence="2">
    <name type="scientific">Tolypothrix bouteillei VB521301</name>
    <dbReference type="NCBI Taxonomy" id="1479485"/>
    <lineage>
        <taxon>Bacteria</taxon>
        <taxon>Bacillati</taxon>
        <taxon>Cyanobacteriota</taxon>
        <taxon>Cyanophyceae</taxon>
        <taxon>Nostocales</taxon>
        <taxon>Tolypothrichaceae</taxon>
        <taxon>Tolypothrix</taxon>
    </lineage>
</organism>
<proteinExistence type="predicted"/>
<comment type="caution">
    <text evidence="2">The sequence shown here is derived from an EMBL/GenBank/DDBJ whole genome shotgun (WGS) entry which is preliminary data.</text>
</comment>
<dbReference type="STRING" id="1479485.DA73_0201985"/>
<reference evidence="2" key="1">
    <citation type="journal article" date="2015" name="Genome Announc.">
        <title>Draft Genome Sequence of Tolypothrix boutellei Strain VB521301.</title>
        <authorList>
            <person name="Chandrababunaidu M.M."/>
            <person name="Singh D."/>
            <person name="Sen D."/>
            <person name="Bhan S."/>
            <person name="Das S."/>
            <person name="Gupta A."/>
            <person name="Adhikary S.P."/>
            <person name="Tripathy S."/>
        </authorList>
    </citation>
    <scope>NUCLEOTIDE SEQUENCE</scope>
    <source>
        <strain evidence="2">VB521301</strain>
    </source>
</reference>
<dbReference type="OrthoDB" id="491020at2"/>
<evidence type="ECO:0000256" key="1">
    <source>
        <dbReference type="SAM" id="MobiDB-lite"/>
    </source>
</evidence>
<dbReference type="EMBL" id="JHEG02000007">
    <property type="protein sequence ID" value="KIE13786.1"/>
    <property type="molecule type" value="Genomic_DNA"/>
</dbReference>
<accession>A0A0C1NLU0</accession>
<dbReference type="AlphaFoldDB" id="A0A0C1NLU0"/>
<protein>
    <submittedName>
        <fullName evidence="2">Uncharacterized protein</fullName>
    </submittedName>
</protein>
<feature type="region of interest" description="Disordered" evidence="1">
    <location>
        <begin position="202"/>
        <end position="233"/>
    </location>
</feature>
<name>A0A0C1NLU0_9CYAN</name>